<dbReference type="InterPro" id="IPR050463">
    <property type="entry name" value="Gfo/Idh/MocA_oxidrdct_glycsds"/>
</dbReference>
<dbReference type="GO" id="GO:0016491">
    <property type="term" value="F:oxidoreductase activity"/>
    <property type="evidence" value="ECO:0007669"/>
    <property type="project" value="UniProtKB-KW"/>
</dbReference>
<dbReference type="SUPFAM" id="SSF55347">
    <property type="entry name" value="Glyceraldehyde-3-phosphate dehydrogenase-like, C-terminal domain"/>
    <property type="match status" value="1"/>
</dbReference>
<keyword evidence="5" id="KW-1185">Reference proteome</keyword>
<dbReference type="AlphaFoldDB" id="A0A3G3K4I1"/>
<accession>A0A3G3K4I1</accession>
<dbReference type="Pfam" id="PF22725">
    <property type="entry name" value="GFO_IDH_MocA_C3"/>
    <property type="match status" value="1"/>
</dbReference>
<evidence type="ECO:0000256" key="1">
    <source>
        <dbReference type="ARBA" id="ARBA00023002"/>
    </source>
</evidence>
<name>A0A3G3K4I1_9BACL</name>
<feature type="domain" description="GFO/IDH/MocA-like oxidoreductase" evidence="3">
    <location>
        <begin position="130"/>
        <end position="264"/>
    </location>
</feature>
<evidence type="ECO:0000313" key="4">
    <source>
        <dbReference type="EMBL" id="AYQ75310.1"/>
    </source>
</evidence>
<dbReference type="SUPFAM" id="SSF51735">
    <property type="entry name" value="NAD(P)-binding Rossmann-fold domains"/>
    <property type="match status" value="1"/>
</dbReference>
<dbReference type="PANTHER" id="PTHR43818">
    <property type="entry name" value="BCDNA.GH03377"/>
    <property type="match status" value="1"/>
</dbReference>
<dbReference type="EMBL" id="CP033433">
    <property type="protein sequence ID" value="AYQ75310.1"/>
    <property type="molecule type" value="Genomic_DNA"/>
</dbReference>
<evidence type="ECO:0000259" key="3">
    <source>
        <dbReference type="Pfam" id="PF22725"/>
    </source>
</evidence>
<protein>
    <submittedName>
        <fullName evidence="4">Gfo/Idh/MocA family oxidoreductase</fullName>
    </submittedName>
</protein>
<dbReference type="Gene3D" id="3.40.50.720">
    <property type="entry name" value="NAD(P)-binding Rossmann-like Domain"/>
    <property type="match status" value="1"/>
</dbReference>
<evidence type="ECO:0000313" key="5">
    <source>
        <dbReference type="Proteomes" id="UP000269097"/>
    </source>
</evidence>
<evidence type="ECO:0000259" key="2">
    <source>
        <dbReference type="Pfam" id="PF01408"/>
    </source>
</evidence>
<organism evidence="4 5">
    <name type="scientific">Cohnella candidum</name>
    <dbReference type="NCBI Taxonomy" id="2674991"/>
    <lineage>
        <taxon>Bacteria</taxon>
        <taxon>Bacillati</taxon>
        <taxon>Bacillota</taxon>
        <taxon>Bacilli</taxon>
        <taxon>Bacillales</taxon>
        <taxon>Paenibacillaceae</taxon>
        <taxon>Cohnella</taxon>
    </lineage>
</organism>
<dbReference type="KEGG" id="coh:EAV92_23870"/>
<sequence length="362" mass="39427">MKPFKVGIIGVGNISPIYFEAGRKFDIIEIAACADMDVQRAAARAQEFGIPKACSVEELLADPEIDMVVNLTIPNAHADIHLKILEAGKHAYGEKPLATLLEDGRLVLAKAEEKGLRIGSAPDTFLGGGIQTCRKLVDEGWIGEPIAATAFMMYHGPEIFHPNPDFLYQKGAGPLFDMGPYYLTALINLIGPIRRVTGSARITFPERTVTNPSNYGRKFPVETPTHIAGVLDFENGAVATLITSFDVWGTKTPYIEVHGTEGTLLVPDPNTFGGPVYIKRYGHTDFAEVPLTHGYTENSRGLGLVDMAYSIREGVPHKANGELAYHVLEAMHGILQASQEGKHYELTSTCAKPAPLPMNFLR</sequence>
<dbReference type="RefSeq" id="WP_123043391.1">
    <property type="nucleotide sequence ID" value="NZ_CP033433.1"/>
</dbReference>
<dbReference type="Gene3D" id="3.30.360.10">
    <property type="entry name" value="Dihydrodipicolinate Reductase, domain 2"/>
    <property type="match status" value="1"/>
</dbReference>
<dbReference type="Proteomes" id="UP000269097">
    <property type="component" value="Chromosome"/>
</dbReference>
<feature type="domain" description="Gfo/Idh/MocA-like oxidoreductase N-terminal" evidence="2">
    <location>
        <begin position="4"/>
        <end position="118"/>
    </location>
</feature>
<proteinExistence type="predicted"/>
<reference evidence="4 5" key="1">
    <citation type="submission" date="2018-10" db="EMBL/GenBank/DDBJ databases">
        <title>Genome Sequence of Cohnella sp.</title>
        <authorList>
            <person name="Srinivasan S."/>
            <person name="Kim M.K."/>
        </authorList>
    </citation>
    <scope>NUCLEOTIDE SEQUENCE [LARGE SCALE GENOMIC DNA]</scope>
    <source>
        <strain evidence="4 5">18JY8-7</strain>
    </source>
</reference>
<dbReference type="InterPro" id="IPR055170">
    <property type="entry name" value="GFO_IDH_MocA-like_dom"/>
</dbReference>
<dbReference type="InterPro" id="IPR000683">
    <property type="entry name" value="Gfo/Idh/MocA-like_OxRdtase_N"/>
</dbReference>
<dbReference type="GO" id="GO:0000166">
    <property type="term" value="F:nucleotide binding"/>
    <property type="evidence" value="ECO:0007669"/>
    <property type="project" value="InterPro"/>
</dbReference>
<keyword evidence="1" id="KW-0560">Oxidoreductase</keyword>
<dbReference type="PANTHER" id="PTHR43818:SF11">
    <property type="entry name" value="BCDNA.GH03377"/>
    <property type="match status" value="1"/>
</dbReference>
<gene>
    <name evidence="4" type="ORF">EAV92_23870</name>
</gene>
<dbReference type="Pfam" id="PF01408">
    <property type="entry name" value="GFO_IDH_MocA"/>
    <property type="match status" value="1"/>
</dbReference>
<dbReference type="InterPro" id="IPR036291">
    <property type="entry name" value="NAD(P)-bd_dom_sf"/>
</dbReference>